<feature type="transmembrane region" description="Helical" evidence="5">
    <location>
        <begin position="14"/>
        <end position="45"/>
    </location>
</feature>
<sequence length="295" mass="32762">MVFGFAGLHPRVSFAYFALLLLCCMLFRHPVLLGMTLAASVLLNVSLDGGRRLRRSLPAYLLIALLAAVANPLFSSRGATILFYFRDRPVTMEAIAYGGLSAAALLSLLIAFTAFNLVLDSGRLLRLLAPVAPQTAFAVTVSMRFVPLLTRRLGQIRAVQRAMGDLPERMGRRRYLREGMETLHALVAWSLEEALQTALSMRARGYGIGPRSSADASRLDGRDWAFLWALLLLGSNILIGRATGVHAYEVYPRLDPLQETPLGWVHLGCYLLFLALPILMNGKERLHWRLIRSKM</sequence>
<dbReference type="RefSeq" id="WP_168909148.1">
    <property type="nucleotide sequence ID" value="NZ_CP051428.1"/>
</dbReference>
<evidence type="ECO:0000256" key="1">
    <source>
        <dbReference type="ARBA" id="ARBA00004141"/>
    </source>
</evidence>
<gene>
    <name evidence="6" type="ORF">HGI30_20140</name>
</gene>
<proteinExistence type="predicted"/>
<dbReference type="EMBL" id="CP051428">
    <property type="protein sequence ID" value="QJC53611.1"/>
    <property type="molecule type" value="Genomic_DNA"/>
</dbReference>
<evidence type="ECO:0000256" key="2">
    <source>
        <dbReference type="ARBA" id="ARBA00022692"/>
    </source>
</evidence>
<feature type="transmembrane region" description="Helical" evidence="5">
    <location>
        <begin position="224"/>
        <end position="243"/>
    </location>
</feature>
<organism evidence="6 7">
    <name type="scientific">Paenibacillus albicereus</name>
    <dbReference type="NCBI Taxonomy" id="2726185"/>
    <lineage>
        <taxon>Bacteria</taxon>
        <taxon>Bacillati</taxon>
        <taxon>Bacillota</taxon>
        <taxon>Bacilli</taxon>
        <taxon>Bacillales</taxon>
        <taxon>Paenibacillaceae</taxon>
        <taxon>Paenibacillus</taxon>
    </lineage>
</organism>
<keyword evidence="2 5" id="KW-0812">Transmembrane</keyword>
<dbReference type="GO" id="GO:0005886">
    <property type="term" value="C:plasma membrane"/>
    <property type="evidence" value="ECO:0007669"/>
    <property type="project" value="UniProtKB-ARBA"/>
</dbReference>
<evidence type="ECO:0000313" key="6">
    <source>
        <dbReference type="EMBL" id="QJC53611.1"/>
    </source>
</evidence>
<dbReference type="KEGG" id="palr:HGI30_20140"/>
<keyword evidence="7" id="KW-1185">Reference proteome</keyword>
<accession>A0A6H2H1P5</accession>
<dbReference type="CDD" id="cd16914">
    <property type="entry name" value="EcfT"/>
    <property type="match status" value="1"/>
</dbReference>
<dbReference type="AlphaFoldDB" id="A0A6H2H1P5"/>
<reference evidence="6 7" key="1">
    <citation type="submission" date="2020-04" db="EMBL/GenBank/DDBJ databases">
        <title>Novel Paenibacillus strain UniB2 isolated from commercial digestive syrup.</title>
        <authorList>
            <person name="Thorat V."/>
            <person name="Kirdat K."/>
            <person name="Tiwarekar B."/>
            <person name="Yadav A."/>
        </authorList>
    </citation>
    <scope>NUCLEOTIDE SEQUENCE [LARGE SCALE GENOMIC DNA]</scope>
    <source>
        <strain evidence="6 7">UniB2</strain>
    </source>
</reference>
<dbReference type="InterPro" id="IPR003339">
    <property type="entry name" value="ABC/ECF_trnsptr_transmembrane"/>
</dbReference>
<evidence type="ECO:0000313" key="7">
    <source>
        <dbReference type="Proteomes" id="UP000502136"/>
    </source>
</evidence>
<comment type="subcellular location">
    <subcellularLocation>
        <location evidence="1">Membrane</location>
        <topology evidence="1">Multi-pass membrane protein</topology>
    </subcellularLocation>
</comment>
<name>A0A6H2H1P5_9BACL</name>
<feature type="transmembrane region" description="Helical" evidence="5">
    <location>
        <begin position="263"/>
        <end position="282"/>
    </location>
</feature>
<feature type="transmembrane region" description="Helical" evidence="5">
    <location>
        <begin position="94"/>
        <end position="119"/>
    </location>
</feature>
<evidence type="ECO:0000256" key="3">
    <source>
        <dbReference type="ARBA" id="ARBA00022989"/>
    </source>
</evidence>
<keyword evidence="3 5" id="KW-1133">Transmembrane helix</keyword>
<keyword evidence="4 5" id="KW-0472">Membrane</keyword>
<protein>
    <submittedName>
        <fullName evidence="6">Energy-coupling factor transporter transmembrane protein EcfT</fullName>
    </submittedName>
</protein>
<evidence type="ECO:0000256" key="5">
    <source>
        <dbReference type="SAM" id="Phobius"/>
    </source>
</evidence>
<evidence type="ECO:0000256" key="4">
    <source>
        <dbReference type="ARBA" id="ARBA00023136"/>
    </source>
</evidence>
<dbReference type="Pfam" id="PF02361">
    <property type="entry name" value="CbiQ"/>
    <property type="match status" value="1"/>
</dbReference>
<feature type="transmembrane region" description="Helical" evidence="5">
    <location>
        <begin position="57"/>
        <end position="74"/>
    </location>
</feature>
<dbReference type="Proteomes" id="UP000502136">
    <property type="component" value="Chromosome"/>
</dbReference>